<dbReference type="GO" id="GO:0043190">
    <property type="term" value="C:ATP-binding cassette (ABC) transporter complex"/>
    <property type="evidence" value="ECO:0007669"/>
    <property type="project" value="InterPro"/>
</dbReference>
<dbReference type="InterPro" id="IPR037294">
    <property type="entry name" value="ABC_BtuC-like"/>
</dbReference>
<keyword evidence="5 7" id="KW-0472">Membrane</keyword>
<dbReference type="SUPFAM" id="SSF81345">
    <property type="entry name" value="ABC transporter involved in vitamin B12 uptake, BtuC"/>
    <property type="match status" value="1"/>
</dbReference>
<keyword evidence="9" id="KW-1185">Reference proteome</keyword>
<keyword evidence="6" id="KW-0813">Transport</keyword>
<feature type="transmembrane region" description="Helical" evidence="7">
    <location>
        <begin position="195"/>
        <end position="214"/>
    </location>
</feature>
<organism evidence="8 9">
    <name type="scientific">Hydrogenobacter thermophilus (strain DSM 6534 / IAM 12695 / TK-6)</name>
    <dbReference type="NCBI Taxonomy" id="608538"/>
    <lineage>
        <taxon>Bacteria</taxon>
        <taxon>Pseudomonadati</taxon>
        <taxon>Aquificota</taxon>
        <taxon>Aquificia</taxon>
        <taxon>Aquificales</taxon>
        <taxon>Aquificaceae</taxon>
        <taxon>Hydrogenobacter</taxon>
    </lineage>
</organism>
<accession>D3DJ51</accession>
<keyword evidence="4 7" id="KW-1133">Transmembrane helix</keyword>
<proteinExistence type="inferred from homology"/>
<dbReference type="EMBL" id="AP011112">
    <property type="protein sequence ID" value="BAI69853.1"/>
    <property type="molecule type" value="Genomic_DNA"/>
</dbReference>
<evidence type="ECO:0000256" key="4">
    <source>
        <dbReference type="ARBA" id="ARBA00022989"/>
    </source>
</evidence>
<dbReference type="OrthoDB" id="14209at2"/>
<gene>
    <name evidence="8" type="ordered locus">HTH_1402</name>
</gene>
<feature type="transmembrane region" description="Helical" evidence="7">
    <location>
        <begin position="31"/>
        <end position="52"/>
    </location>
</feature>
<evidence type="ECO:0000256" key="7">
    <source>
        <dbReference type="SAM" id="Phobius"/>
    </source>
</evidence>
<feature type="transmembrane region" description="Helical" evidence="7">
    <location>
        <begin position="6"/>
        <end position="24"/>
    </location>
</feature>
<dbReference type="eggNOG" id="COG1108">
    <property type="taxonomic scope" value="Bacteria"/>
</dbReference>
<keyword evidence="3 6" id="KW-0812">Transmembrane</keyword>
<dbReference type="RefSeq" id="WP_012964033.1">
    <property type="nucleotide sequence ID" value="NC_013799.1"/>
</dbReference>
<name>D3DJ51_HYDTT</name>
<dbReference type="KEGG" id="hte:Hydth_1392"/>
<dbReference type="InterPro" id="IPR001626">
    <property type="entry name" value="ABC_TroCD"/>
</dbReference>
<dbReference type="STRING" id="608538.HTH_1402"/>
<feature type="transmembrane region" description="Helical" evidence="7">
    <location>
        <begin position="221"/>
        <end position="241"/>
    </location>
</feature>
<evidence type="ECO:0000256" key="6">
    <source>
        <dbReference type="RuleBase" id="RU003943"/>
    </source>
</evidence>
<protein>
    <submittedName>
        <fullName evidence="8">Metal ion ABC transporter permease</fullName>
    </submittedName>
</protein>
<evidence type="ECO:0000256" key="2">
    <source>
        <dbReference type="ARBA" id="ARBA00008034"/>
    </source>
</evidence>
<dbReference type="Proteomes" id="UP000002574">
    <property type="component" value="Chromosome"/>
</dbReference>
<feature type="transmembrane region" description="Helical" evidence="7">
    <location>
        <begin position="157"/>
        <end position="183"/>
    </location>
</feature>
<comment type="similarity">
    <text evidence="2 6">Belongs to the ABC-3 integral membrane protein family.</text>
</comment>
<comment type="subcellular location">
    <subcellularLocation>
        <location evidence="6">Cell membrane</location>
        <topology evidence="6">Multi-pass membrane protein</topology>
    </subcellularLocation>
    <subcellularLocation>
        <location evidence="1">Membrane</location>
        <topology evidence="1">Multi-pass membrane protein</topology>
    </subcellularLocation>
</comment>
<dbReference type="GO" id="GO:0055085">
    <property type="term" value="P:transmembrane transport"/>
    <property type="evidence" value="ECO:0007669"/>
    <property type="project" value="InterPro"/>
</dbReference>
<dbReference type="Pfam" id="PF00950">
    <property type="entry name" value="ABC-3"/>
    <property type="match status" value="1"/>
</dbReference>
<feature type="transmembrane region" description="Helical" evidence="7">
    <location>
        <begin position="127"/>
        <end position="145"/>
    </location>
</feature>
<sequence length="242" mass="26498">MTDILLHALLLSFILLGIHAYFGLEIVKRGIIFTDIAIAQSSAVGLALSLLLFQTPSYFISLLFALLCSLLIALSQRKKEYAEAFIGLLYALGFSSVVLLLSKSPRGMEEFMALTASDILFVPKEEIFKTGVLYALFGLLLYLRARFLSGIAKEMAFFALFSLTVTSSVKLVGVLIVFSMLVAPALVARLFGRGLIFAWVYGSAVNIAGIVLSFKYDLPTGFSLVFLHSFLSILLFLAKVLI</sequence>
<evidence type="ECO:0000256" key="3">
    <source>
        <dbReference type="ARBA" id="ARBA00022692"/>
    </source>
</evidence>
<dbReference type="AlphaFoldDB" id="D3DJ51"/>
<feature type="transmembrane region" description="Helical" evidence="7">
    <location>
        <begin position="58"/>
        <end position="74"/>
    </location>
</feature>
<dbReference type="KEGG" id="hth:HTH_1402"/>
<evidence type="ECO:0000256" key="1">
    <source>
        <dbReference type="ARBA" id="ARBA00004141"/>
    </source>
</evidence>
<feature type="transmembrane region" description="Helical" evidence="7">
    <location>
        <begin position="81"/>
        <end position="102"/>
    </location>
</feature>
<evidence type="ECO:0000313" key="8">
    <source>
        <dbReference type="EMBL" id="BAI69853.1"/>
    </source>
</evidence>
<dbReference type="PANTHER" id="PTHR30477">
    <property type="entry name" value="ABC-TRANSPORTER METAL-BINDING PROTEIN"/>
    <property type="match status" value="1"/>
</dbReference>
<dbReference type="GO" id="GO:0010043">
    <property type="term" value="P:response to zinc ion"/>
    <property type="evidence" value="ECO:0007669"/>
    <property type="project" value="TreeGrafter"/>
</dbReference>
<dbReference type="PANTHER" id="PTHR30477:SF19">
    <property type="entry name" value="METAL ABC TRANSPORTER PERMEASE"/>
    <property type="match status" value="1"/>
</dbReference>
<evidence type="ECO:0000256" key="5">
    <source>
        <dbReference type="ARBA" id="ARBA00023136"/>
    </source>
</evidence>
<reference evidence="8 9" key="1">
    <citation type="journal article" date="2010" name="J. Bacteriol.">
        <title>Complete genome sequence of the thermophilic, obligately chemolithoautotrophic hydrogen-oxidizing bacterium Hydrogenobacter thermophilus TK-6.</title>
        <authorList>
            <person name="Arai H."/>
            <person name="Kanbe H."/>
            <person name="Ishii M."/>
            <person name="Igarashi Y."/>
        </authorList>
    </citation>
    <scope>NUCLEOTIDE SEQUENCE [LARGE SCALE GENOMIC DNA]</scope>
    <source>
        <strain evidence="9">DSM 6534 / IAM 12695 / TK-6 [Tokyo]</strain>
    </source>
</reference>
<evidence type="ECO:0000313" key="9">
    <source>
        <dbReference type="Proteomes" id="UP000002574"/>
    </source>
</evidence>